<dbReference type="InterPro" id="IPR009097">
    <property type="entry name" value="Cyclic_Pdiesterase"/>
</dbReference>
<dbReference type="Gene3D" id="3.90.1140.10">
    <property type="entry name" value="Cyclic phosphodiesterase"/>
    <property type="match status" value="1"/>
</dbReference>
<reference evidence="1 2" key="1">
    <citation type="journal article" date="2012" name="J. Bacteriol.">
        <title>Draft Genome Sequence of the Extremely Halophilic Archaeon Halogranum salarium B-1T.</title>
        <authorList>
            <person name="Kim K.K."/>
            <person name="Lee K.C."/>
            <person name="Lee J.S."/>
        </authorList>
    </citation>
    <scope>NUCLEOTIDE SEQUENCE [LARGE SCALE GENOMIC DNA]</scope>
    <source>
        <strain evidence="1 2">B-1</strain>
    </source>
</reference>
<organism evidence="1 2">
    <name type="scientific">Halogranum salarium B-1</name>
    <dbReference type="NCBI Taxonomy" id="1210908"/>
    <lineage>
        <taxon>Archaea</taxon>
        <taxon>Methanobacteriati</taxon>
        <taxon>Methanobacteriota</taxon>
        <taxon>Stenosarchaea group</taxon>
        <taxon>Halobacteria</taxon>
        <taxon>Halobacteriales</taxon>
        <taxon>Haloferacaceae</taxon>
    </lineage>
</organism>
<dbReference type="Proteomes" id="UP000007813">
    <property type="component" value="Unassembled WGS sequence"/>
</dbReference>
<evidence type="ECO:0008006" key="3">
    <source>
        <dbReference type="Google" id="ProtNLM"/>
    </source>
</evidence>
<dbReference type="AlphaFoldDB" id="J2ZGT8"/>
<evidence type="ECO:0000313" key="1">
    <source>
        <dbReference type="EMBL" id="EJN59910.1"/>
    </source>
</evidence>
<dbReference type="Pfam" id="PF13563">
    <property type="entry name" value="2_5_RNA_ligase2"/>
    <property type="match status" value="1"/>
</dbReference>
<name>J2ZGT8_9EURY</name>
<proteinExistence type="predicted"/>
<gene>
    <name evidence="1" type="ORF">HSB1_20680</name>
</gene>
<dbReference type="EMBL" id="ALJD01000004">
    <property type="protein sequence ID" value="EJN59910.1"/>
    <property type="molecule type" value="Genomic_DNA"/>
</dbReference>
<dbReference type="PATRIC" id="fig|1210908.3.peg.1983"/>
<accession>J2ZGT8</accession>
<sequence>MRNTTLFFRSPESVSVYSLNVPVPGGVRRLASELHPRLTAFDTVRDRHTLVAKRLGDDSLDRHRERLRLPLRDVSPFEARVTEIDFFERPTKGSAPVVYLVVESPGLFALHDRLCEEFGSIDGLEGDDYVPHVTLARGGTLEDAEALAALDIDPVTWTVSTLDLWNGKFRESAATLRLR</sequence>
<protein>
    <recommendedName>
        <fullName evidence="3">Phosphoesterase HXTX</fullName>
    </recommendedName>
</protein>
<comment type="caution">
    <text evidence="1">The sequence shown here is derived from an EMBL/GenBank/DDBJ whole genome shotgun (WGS) entry which is preliminary data.</text>
</comment>
<evidence type="ECO:0000313" key="2">
    <source>
        <dbReference type="Proteomes" id="UP000007813"/>
    </source>
</evidence>
<dbReference type="SUPFAM" id="SSF55144">
    <property type="entry name" value="LigT-like"/>
    <property type="match status" value="1"/>
</dbReference>
<dbReference type="eggNOG" id="arCOG01738">
    <property type="taxonomic scope" value="Archaea"/>
</dbReference>